<evidence type="ECO:0000313" key="6">
    <source>
        <dbReference type="EMBL" id="OXA86819.1"/>
    </source>
</evidence>
<dbReference type="OrthoDB" id="9803256at2"/>
<evidence type="ECO:0000313" key="8">
    <source>
        <dbReference type="Proteomes" id="UP000198302"/>
    </source>
</evidence>
<dbReference type="Proteomes" id="UP000032061">
    <property type="component" value="Unassembled WGS sequence"/>
</dbReference>
<dbReference type="CDD" id="cd19977">
    <property type="entry name" value="PBP1_EndR-like"/>
    <property type="match status" value="1"/>
</dbReference>
<dbReference type="PANTHER" id="PTHR30146">
    <property type="entry name" value="LACI-RELATED TRANSCRIPTIONAL REPRESSOR"/>
    <property type="match status" value="1"/>
</dbReference>
<gene>
    <name evidence="6" type="ORF">B0A73_13055</name>
    <name evidence="5" type="ORF">IW18_18355</name>
</gene>
<dbReference type="CDD" id="cd01392">
    <property type="entry name" value="HTH_LacI"/>
    <property type="match status" value="1"/>
</dbReference>
<dbReference type="RefSeq" id="WP_041519540.1">
    <property type="nucleotide sequence ID" value="NZ_JPRK01000016.1"/>
</dbReference>
<reference evidence="6 8" key="2">
    <citation type="submission" date="2016-11" db="EMBL/GenBank/DDBJ databases">
        <title>Whole genomes of Flavobacteriaceae.</title>
        <authorList>
            <person name="Stine C."/>
            <person name="Li C."/>
            <person name="Tadesse D."/>
        </authorList>
    </citation>
    <scope>NUCLEOTIDE SEQUENCE [LARGE SCALE GENOMIC DNA]</scope>
    <source>
        <strain evidence="6 8">ATCC 51468</strain>
    </source>
</reference>
<dbReference type="Pfam" id="PF00532">
    <property type="entry name" value="Peripla_BP_1"/>
    <property type="match status" value="1"/>
</dbReference>
<dbReference type="SMART" id="SM00354">
    <property type="entry name" value="HTH_LACI"/>
    <property type="match status" value="1"/>
</dbReference>
<keyword evidence="2" id="KW-0238">DNA-binding</keyword>
<dbReference type="InterPro" id="IPR010982">
    <property type="entry name" value="Lambda_DNA-bd_dom_sf"/>
</dbReference>
<dbReference type="Proteomes" id="UP000198302">
    <property type="component" value="Unassembled WGS sequence"/>
</dbReference>
<dbReference type="GO" id="GO:0000976">
    <property type="term" value="F:transcription cis-regulatory region binding"/>
    <property type="evidence" value="ECO:0007669"/>
    <property type="project" value="TreeGrafter"/>
</dbReference>
<evidence type="ECO:0000256" key="2">
    <source>
        <dbReference type="ARBA" id="ARBA00023125"/>
    </source>
</evidence>
<keyword evidence="3" id="KW-0804">Transcription</keyword>
<dbReference type="STRING" id="37752.IW18_18355"/>
<dbReference type="EMBL" id="JPRK01000016">
    <property type="protein sequence ID" value="KIO51362.1"/>
    <property type="molecule type" value="Genomic_DNA"/>
</dbReference>
<dbReference type="Gene3D" id="3.40.50.2300">
    <property type="match status" value="2"/>
</dbReference>
<name>A0A0D0F086_9FLAO</name>
<dbReference type="AlphaFoldDB" id="A0A0D0F086"/>
<evidence type="ECO:0000313" key="5">
    <source>
        <dbReference type="EMBL" id="KIO51362.1"/>
    </source>
</evidence>
<dbReference type="SUPFAM" id="SSF53822">
    <property type="entry name" value="Periplasmic binding protein-like I"/>
    <property type="match status" value="1"/>
</dbReference>
<keyword evidence="8" id="KW-1185">Reference proteome</keyword>
<evidence type="ECO:0000256" key="1">
    <source>
        <dbReference type="ARBA" id="ARBA00023015"/>
    </source>
</evidence>
<dbReference type="SUPFAM" id="SSF47413">
    <property type="entry name" value="lambda repressor-like DNA-binding domains"/>
    <property type="match status" value="1"/>
</dbReference>
<evidence type="ECO:0000313" key="7">
    <source>
        <dbReference type="Proteomes" id="UP000032061"/>
    </source>
</evidence>
<feature type="domain" description="HTH lacI-type" evidence="4">
    <location>
        <begin position="4"/>
        <end position="60"/>
    </location>
</feature>
<comment type="caution">
    <text evidence="5">The sequence shown here is derived from an EMBL/GenBank/DDBJ whole genome shotgun (WGS) entry which is preliminary data.</text>
</comment>
<dbReference type="EMBL" id="MUGX01000014">
    <property type="protein sequence ID" value="OXA86819.1"/>
    <property type="molecule type" value="Genomic_DNA"/>
</dbReference>
<protein>
    <submittedName>
        <fullName evidence="5">LacI family transcriptional regulator</fullName>
    </submittedName>
</protein>
<dbReference type="GO" id="GO:0003700">
    <property type="term" value="F:DNA-binding transcription factor activity"/>
    <property type="evidence" value="ECO:0007669"/>
    <property type="project" value="TreeGrafter"/>
</dbReference>
<sequence>MKRISIKDVALKAGVSIASVSYVLNNKIDSRIGKDTIEKVKRAAEELNYRPNNIAKSLKTQRTNIIGLIVADIANPYFSQIARIIEDEANKIGYTLLIGSSDENPEKFEGLINMFCDRQADGLIIAPVENTEKYLQKLQKQKMPFVLIDRYLPKIEADTIQINNYEISYNVTEYLLNNGYKNIYLIAYKTQLQHLLQRTDGFMDVLKKHQLSQNKNNVISIHKDHIDQEISSRFDLLFKENNSKPDAVFFTSNKLAVSGIKSLMKLGINIPKDLAVVAFDETEAYELFATPITFVKQPLIAIGTKAVEVLYTKISNNTLPIQNIVLKAALHIGQSSEPKLN</sequence>
<keyword evidence="1" id="KW-0805">Transcription regulation</keyword>
<dbReference type="Pfam" id="PF00356">
    <property type="entry name" value="LacI"/>
    <property type="match status" value="1"/>
</dbReference>
<dbReference type="InterPro" id="IPR028082">
    <property type="entry name" value="Peripla_BP_I"/>
</dbReference>
<dbReference type="Gene3D" id="1.10.260.40">
    <property type="entry name" value="lambda repressor-like DNA-binding domains"/>
    <property type="match status" value="1"/>
</dbReference>
<dbReference type="PROSITE" id="PS50932">
    <property type="entry name" value="HTH_LACI_2"/>
    <property type="match status" value="1"/>
</dbReference>
<organism evidence="5 7">
    <name type="scientific">Flavobacterium hibernum</name>
    <dbReference type="NCBI Taxonomy" id="37752"/>
    <lineage>
        <taxon>Bacteria</taxon>
        <taxon>Pseudomonadati</taxon>
        <taxon>Bacteroidota</taxon>
        <taxon>Flavobacteriia</taxon>
        <taxon>Flavobacteriales</taxon>
        <taxon>Flavobacteriaceae</taxon>
        <taxon>Flavobacterium</taxon>
    </lineage>
</organism>
<proteinExistence type="predicted"/>
<dbReference type="InterPro" id="IPR000843">
    <property type="entry name" value="HTH_LacI"/>
</dbReference>
<evidence type="ECO:0000256" key="3">
    <source>
        <dbReference type="ARBA" id="ARBA00023163"/>
    </source>
</evidence>
<dbReference type="InterPro" id="IPR001761">
    <property type="entry name" value="Peripla_BP/Lac1_sug-bd_dom"/>
</dbReference>
<evidence type="ECO:0000259" key="4">
    <source>
        <dbReference type="PROSITE" id="PS50932"/>
    </source>
</evidence>
<reference evidence="5 7" key="1">
    <citation type="submission" date="2015-01" db="EMBL/GenBank/DDBJ databases">
        <title>Genome of Flavobacterium hibernum DSM 12611.</title>
        <authorList>
            <person name="Stropko S.J."/>
            <person name="Pipes S.E."/>
            <person name="Newman J.D."/>
        </authorList>
    </citation>
    <scope>NUCLEOTIDE SEQUENCE [LARGE SCALE GENOMIC DNA]</scope>
    <source>
        <strain evidence="5 7">DSM 12611</strain>
    </source>
</reference>
<accession>A0A0D0F086</accession>
<dbReference type="PROSITE" id="PS00356">
    <property type="entry name" value="HTH_LACI_1"/>
    <property type="match status" value="1"/>
</dbReference>
<dbReference type="PANTHER" id="PTHR30146:SF109">
    <property type="entry name" value="HTH-TYPE TRANSCRIPTIONAL REGULATOR GALS"/>
    <property type="match status" value="1"/>
</dbReference>